<dbReference type="GO" id="GO:0043130">
    <property type="term" value="F:ubiquitin binding"/>
    <property type="evidence" value="ECO:0007669"/>
    <property type="project" value="TreeGrafter"/>
</dbReference>
<dbReference type="Gene3D" id="3.40.30.10">
    <property type="entry name" value="Glutaredoxin"/>
    <property type="match status" value="1"/>
</dbReference>
<feature type="region of interest" description="Disordered" evidence="1">
    <location>
        <begin position="47"/>
        <end position="91"/>
    </location>
</feature>
<dbReference type="Pfam" id="PF00789">
    <property type="entry name" value="UBX"/>
    <property type="match status" value="1"/>
</dbReference>
<feature type="compositionally biased region" description="Low complexity" evidence="1">
    <location>
        <begin position="207"/>
        <end position="228"/>
    </location>
</feature>
<feature type="compositionally biased region" description="Basic and acidic residues" evidence="1">
    <location>
        <begin position="427"/>
        <end position="442"/>
    </location>
</feature>
<feature type="region of interest" description="Disordered" evidence="1">
    <location>
        <begin position="197"/>
        <end position="228"/>
    </location>
</feature>
<accession>A0AAE0XJ47</accession>
<feature type="region of interest" description="Disordered" evidence="1">
    <location>
        <begin position="401"/>
        <end position="449"/>
    </location>
</feature>
<evidence type="ECO:0000256" key="1">
    <source>
        <dbReference type="SAM" id="MobiDB-lite"/>
    </source>
</evidence>
<name>A0AAE0XJ47_9PEZI</name>
<feature type="domain" description="UBX" evidence="2">
    <location>
        <begin position="469"/>
        <end position="547"/>
    </location>
</feature>
<dbReference type="Gene3D" id="3.10.20.90">
    <property type="entry name" value="Phosphatidylinositol 3-kinase Catalytic Subunit, Chain A, domain 1"/>
    <property type="match status" value="1"/>
</dbReference>
<dbReference type="InterPro" id="IPR029071">
    <property type="entry name" value="Ubiquitin-like_domsf"/>
</dbReference>
<reference evidence="3" key="2">
    <citation type="submission" date="2023-06" db="EMBL/GenBank/DDBJ databases">
        <authorList>
            <consortium name="Lawrence Berkeley National Laboratory"/>
            <person name="Haridas S."/>
            <person name="Hensen N."/>
            <person name="Bonometti L."/>
            <person name="Westerberg I."/>
            <person name="Brannstrom I.O."/>
            <person name="Guillou S."/>
            <person name="Cros-Aarteil S."/>
            <person name="Calhoun S."/>
            <person name="Kuo A."/>
            <person name="Mondo S."/>
            <person name="Pangilinan J."/>
            <person name="Riley R."/>
            <person name="Labutti K."/>
            <person name="Andreopoulos B."/>
            <person name="Lipzen A."/>
            <person name="Chen C."/>
            <person name="Yanf M."/>
            <person name="Daum C."/>
            <person name="Ng V."/>
            <person name="Clum A."/>
            <person name="Steindorff A."/>
            <person name="Ohm R."/>
            <person name="Martin F."/>
            <person name="Silar P."/>
            <person name="Natvig D."/>
            <person name="Lalanne C."/>
            <person name="Gautier V."/>
            <person name="Ament-Velasquez S.L."/>
            <person name="Kruys A."/>
            <person name="Hutchinson M.I."/>
            <person name="Powell A.J."/>
            <person name="Barry K."/>
            <person name="Miller A.N."/>
            <person name="Grigoriev I.V."/>
            <person name="Debuchy R."/>
            <person name="Gladieux P."/>
            <person name="Thoren M.H."/>
            <person name="Johannesson H."/>
        </authorList>
    </citation>
    <scope>NUCLEOTIDE SEQUENCE</scope>
    <source>
        <strain evidence="3">CBS 314.62</strain>
    </source>
</reference>
<dbReference type="InterPro" id="IPR009060">
    <property type="entry name" value="UBA-like_sf"/>
</dbReference>
<reference evidence="3" key="1">
    <citation type="journal article" date="2023" name="Mol. Phylogenet. Evol.">
        <title>Genome-scale phylogeny and comparative genomics of the fungal order Sordariales.</title>
        <authorList>
            <person name="Hensen N."/>
            <person name="Bonometti L."/>
            <person name="Westerberg I."/>
            <person name="Brannstrom I.O."/>
            <person name="Guillou S."/>
            <person name="Cros-Aarteil S."/>
            <person name="Calhoun S."/>
            <person name="Haridas S."/>
            <person name="Kuo A."/>
            <person name="Mondo S."/>
            <person name="Pangilinan J."/>
            <person name="Riley R."/>
            <person name="LaButti K."/>
            <person name="Andreopoulos B."/>
            <person name="Lipzen A."/>
            <person name="Chen C."/>
            <person name="Yan M."/>
            <person name="Daum C."/>
            <person name="Ng V."/>
            <person name="Clum A."/>
            <person name="Steindorff A."/>
            <person name="Ohm R.A."/>
            <person name="Martin F."/>
            <person name="Silar P."/>
            <person name="Natvig D.O."/>
            <person name="Lalanne C."/>
            <person name="Gautier V."/>
            <person name="Ament-Velasquez S.L."/>
            <person name="Kruys A."/>
            <person name="Hutchinson M.I."/>
            <person name="Powell A.J."/>
            <person name="Barry K."/>
            <person name="Miller A.N."/>
            <person name="Grigoriev I.V."/>
            <person name="Debuchy R."/>
            <person name="Gladieux P."/>
            <person name="Hiltunen Thoren M."/>
            <person name="Johannesson H."/>
        </authorList>
    </citation>
    <scope>NUCLEOTIDE SEQUENCE</scope>
    <source>
        <strain evidence="3">CBS 314.62</strain>
    </source>
</reference>
<protein>
    <recommendedName>
        <fullName evidence="2">UBX domain-containing protein</fullName>
    </recommendedName>
</protein>
<comment type="caution">
    <text evidence="3">The sequence shown here is derived from an EMBL/GenBank/DDBJ whole genome shotgun (WGS) entry which is preliminary data.</text>
</comment>
<organism evidence="3 4">
    <name type="scientific">Podospora appendiculata</name>
    <dbReference type="NCBI Taxonomy" id="314037"/>
    <lineage>
        <taxon>Eukaryota</taxon>
        <taxon>Fungi</taxon>
        <taxon>Dikarya</taxon>
        <taxon>Ascomycota</taxon>
        <taxon>Pezizomycotina</taxon>
        <taxon>Sordariomycetes</taxon>
        <taxon>Sordariomycetidae</taxon>
        <taxon>Sordariales</taxon>
        <taxon>Podosporaceae</taxon>
        <taxon>Podospora</taxon>
    </lineage>
</organism>
<dbReference type="EMBL" id="JAULSO010000001">
    <property type="protein sequence ID" value="KAK3694408.1"/>
    <property type="molecule type" value="Genomic_DNA"/>
</dbReference>
<dbReference type="InterPro" id="IPR001012">
    <property type="entry name" value="UBX_dom"/>
</dbReference>
<dbReference type="SUPFAM" id="SSF52833">
    <property type="entry name" value="Thioredoxin-like"/>
    <property type="match status" value="1"/>
</dbReference>
<dbReference type="Proteomes" id="UP001270362">
    <property type="component" value="Unassembled WGS sequence"/>
</dbReference>
<dbReference type="InterPro" id="IPR036249">
    <property type="entry name" value="Thioredoxin-like_sf"/>
</dbReference>
<feature type="compositionally biased region" description="Basic and acidic residues" evidence="1">
    <location>
        <begin position="78"/>
        <end position="90"/>
    </location>
</feature>
<dbReference type="SUPFAM" id="SSF46934">
    <property type="entry name" value="UBA-like"/>
    <property type="match status" value="1"/>
</dbReference>
<evidence type="ECO:0000313" key="3">
    <source>
        <dbReference type="EMBL" id="KAK3694408.1"/>
    </source>
</evidence>
<keyword evidence="4" id="KW-1185">Reference proteome</keyword>
<dbReference type="PANTHER" id="PTHR23322:SF6">
    <property type="entry name" value="UBX DOMAIN-CONTAINING PROTEIN 7"/>
    <property type="match status" value="1"/>
</dbReference>
<dbReference type="InterPro" id="IPR050730">
    <property type="entry name" value="UBX_domain-protein"/>
</dbReference>
<evidence type="ECO:0000313" key="4">
    <source>
        <dbReference type="Proteomes" id="UP001270362"/>
    </source>
</evidence>
<dbReference type="CDD" id="cd01767">
    <property type="entry name" value="UBX"/>
    <property type="match status" value="1"/>
</dbReference>
<dbReference type="Pfam" id="PF13899">
    <property type="entry name" value="Thioredoxin_7"/>
    <property type="match status" value="1"/>
</dbReference>
<dbReference type="AlphaFoldDB" id="A0AAE0XJ47"/>
<dbReference type="Pfam" id="PF14555">
    <property type="entry name" value="UBA_4"/>
    <property type="match status" value="1"/>
</dbReference>
<gene>
    <name evidence="3" type="ORF">B0T22DRAFT_70527</name>
</gene>
<dbReference type="GO" id="GO:0043161">
    <property type="term" value="P:proteasome-mediated ubiquitin-dependent protein catabolic process"/>
    <property type="evidence" value="ECO:0007669"/>
    <property type="project" value="TreeGrafter"/>
</dbReference>
<dbReference type="CDD" id="cd02958">
    <property type="entry name" value="UAS"/>
    <property type="match status" value="1"/>
</dbReference>
<proteinExistence type="predicted"/>
<dbReference type="PROSITE" id="PS50033">
    <property type="entry name" value="UBX"/>
    <property type="match status" value="1"/>
</dbReference>
<sequence>MVLPEDVDTFMGITSANETAARRLLNLCEGDLEQAVQLWYGDEDLQRSFSEPAPPAAAASSNSAAASRSSTRRNRPPVGREDAHGVIHIDSDDDDVQMTEDESFGQFDDSDDAADPVNVARTAQEEEDAAMAKRLQEELYSGQTAVDEDGVRAPMARTTETLIGPGGGFSNDGDVEAAILDQMRRRRQPAARVRNPFAQSVWEEPTSASRSPDLPAAPSASTSTSRSTRLADLFRPPYDIMFHATWDEARDLGKEKKKWILVNLQDMSDFHCQALNRDLWKDESIKEIIKENFIFLQYDKSDPNAEQYISFYFPNQSHENPSNYPHVSIIDPRTGEQVKVWSGLPFPTALEFYAHLVEFLDRYSLAANSKNPVPKAKRPERAIDVDRMTEEEMLQMAMQNSLESRSDLTLPNVVDPDELTKSVGDISADKGGKQADPADHEAPAAQPTPEISAFARIPSDRPHIEPASDPATTTRLQVRNPPARIIRRFRLDEPVSRIYEWLKAEPLAGKEGIEFELKSMPQGNDLIQYLDRTIREAGLANGTVMIEFIED</sequence>
<dbReference type="InterPro" id="IPR006577">
    <property type="entry name" value="UAS"/>
</dbReference>
<evidence type="ECO:0000259" key="2">
    <source>
        <dbReference type="PROSITE" id="PS50033"/>
    </source>
</evidence>
<dbReference type="PANTHER" id="PTHR23322">
    <property type="entry name" value="FAS-ASSOCIATED PROTEIN"/>
    <property type="match status" value="1"/>
</dbReference>
<dbReference type="SUPFAM" id="SSF54236">
    <property type="entry name" value="Ubiquitin-like"/>
    <property type="match status" value="1"/>
</dbReference>
<dbReference type="SMART" id="SM00594">
    <property type="entry name" value="UAS"/>
    <property type="match status" value="1"/>
</dbReference>
<feature type="compositionally biased region" description="Low complexity" evidence="1">
    <location>
        <begin position="47"/>
        <end position="69"/>
    </location>
</feature>
<dbReference type="GO" id="GO:0005634">
    <property type="term" value="C:nucleus"/>
    <property type="evidence" value="ECO:0007669"/>
    <property type="project" value="TreeGrafter"/>
</dbReference>